<feature type="region of interest" description="Disordered" evidence="1">
    <location>
        <begin position="33"/>
        <end position="52"/>
    </location>
</feature>
<protein>
    <submittedName>
        <fullName evidence="2">Phage portal protein</fullName>
    </submittedName>
</protein>
<dbReference type="Pfam" id="PF05136">
    <property type="entry name" value="Phage_portal_2"/>
    <property type="match status" value="1"/>
</dbReference>
<evidence type="ECO:0000313" key="2">
    <source>
        <dbReference type="EMBL" id="MFH0267220.1"/>
    </source>
</evidence>
<dbReference type="RefSeq" id="WP_394608735.1">
    <property type="nucleotide sequence ID" value="NZ_JBIHSN010000003.1"/>
</dbReference>
<gene>
    <name evidence="2" type="ORF">ACGRQ9_17380</name>
</gene>
<evidence type="ECO:0000256" key="1">
    <source>
        <dbReference type="SAM" id="MobiDB-lite"/>
    </source>
</evidence>
<reference evidence="2 3" key="1">
    <citation type="submission" date="2024-10" db="EMBL/GenBank/DDBJ databases">
        <authorList>
            <person name="Yibar A."/>
            <person name="Saticioglu I.B."/>
            <person name="Duman M."/>
            <person name="Ajmi N."/>
            <person name="Gurler F."/>
            <person name="Ay H."/>
            <person name="Onuk E."/>
            <person name="Guler S."/>
            <person name="Romalde J.L."/>
        </authorList>
    </citation>
    <scope>NUCLEOTIDE SEQUENCE [LARGE SCALE GENOMIC DNA]</scope>
    <source>
        <strain evidence="2 3">14-MA-B</strain>
    </source>
</reference>
<name>A0ABW7IZX5_9VIBR</name>
<evidence type="ECO:0000313" key="3">
    <source>
        <dbReference type="Proteomes" id="UP001607151"/>
    </source>
</evidence>
<dbReference type="EMBL" id="JBIHSN010000003">
    <property type="protein sequence ID" value="MFH0267220.1"/>
    <property type="molecule type" value="Genomic_DNA"/>
</dbReference>
<comment type="caution">
    <text evidence="2">The sequence shown here is derived from an EMBL/GenBank/DDBJ whole genome shotgun (WGS) entry which is preliminary data.</text>
</comment>
<sequence>MSNIIDKTIGFFNPVAGIKRAEARKLYNRYTAALPANPHTKKRNPRSTQTANQLNKDAKTLMQRARHMDENNPFVTAILDELCANVVGANGIMVEPQPLDKNGEVHVEFAQAITKWFELYSLNQNIDGELSRAETEWLCARTWLRDGEVFGRMYSGYIQGVDYPTKTPFAIQPFEPDFIPYHISEPERGQLEGIRRNKLGQAISYLIQKNSLGFDFVEVDAEQMLHLKFTRRLHQNRGVSLLHSTLDLIADLEDYDQSERISAQIASRFSYYIKRDKAGEEDDALERGGDLFLGMGNSFELAPGEDAGIIESNRKESMSSPFRESQMRLASSASGVNNSAVTRHYDGSYSAQRQELVDSFARYRILQRKFVTGWTRPLYRKALQIALLNGELRVPKGVDKDTILNAIYQAPVMPWIDPAKEMVGIEKGTRLSLNSLSSYQRERNINPLATRREIQAERKAMSDMNIVSTADPAHNLADSIQDSTSTKKKNNGGDDAET</sequence>
<keyword evidence="3" id="KW-1185">Reference proteome</keyword>
<dbReference type="InterPro" id="IPR006429">
    <property type="entry name" value="Phage_lambda_portal"/>
</dbReference>
<feature type="region of interest" description="Disordered" evidence="1">
    <location>
        <begin position="467"/>
        <end position="498"/>
    </location>
</feature>
<organism evidence="2 3">
    <name type="scientific">Vibrio rumoiensis</name>
    <dbReference type="NCBI Taxonomy" id="76258"/>
    <lineage>
        <taxon>Bacteria</taxon>
        <taxon>Pseudomonadati</taxon>
        <taxon>Pseudomonadota</taxon>
        <taxon>Gammaproteobacteria</taxon>
        <taxon>Vibrionales</taxon>
        <taxon>Vibrionaceae</taxon>
        <taxon>Vibrio</taxon>
    </lineage>
</organism>
<dbReference type="NCBIfam" id="TIGR01539">
    <property type="entry name" value="portal_lambda"/>
    <property type="match status" value="1"/>
</dbReference>
<dbReference type="Proteomes" id="UP001607151">
    <property type="component" value="Unassembled WGS sequence"/>
</dbReference>
<accession>A0ABW7IZX5</accession>
<proteinExistence type="predicted"/>